<protein>
    <recommendedName>
        <fullName evidence="4">Portal protein</fullName>
    </recommendedName>
</protein>
<keyword evidence="1" id="KW-0175">Coiled coil</keyword>
<organism evidence="2 3">
    <name type="scientific">Paenibacillus ottowii</name>
    <dbReference type="NCBI Taxonomy" id="2315729"/>
    <lineage>
        <taxon>Bacteria</taxon>
        <taxon>Bacillati</taxon>
        <taxon>Bacillota</taxon>
        <taxon>Bacilli</taxon>
        <taxon>Bacillales</taxon>
        <taxon>Paenibacillaceae</taxon>
        <taxon>Paenibacillus</taxon>
    </lineage>
</organism>
<evidence type="ECO:0008006" key="4">
    <source>
        <dbReference type="Google" id="ProtNLM"/>
    </source>
</evidence>
<dbReference type="InterPro" id="IPR032427">
    <property type="entry name" value="P22_portal"/>
</dbReference>
<accession>A0ABY3B0V5</accession>
<dbReference type="RefSeq" id="WP_142613832.1">
    <property type="nucleotide sequence ID" value="NZ_VIJZ01000008.1"/>
</dbReference>
<reference evidence="2 3" key="1">
    <citation type="submission" date="2019-07" db="EMBL/GenBank/DDBJ databases">
        <title>Paenibacillus ottowii sp. nov. isolated from a fermentation system processing bovine manure.</title>
        <authorList>
            <person name="Velazquez L.F."/>
            <person name="Rajbanshi S."/>
            <person name="Guan S."/>
            <person name="Hinchee M."/>
            <person name="Welsh A."/>
        </authorList>
    </citation>
    <scope>NUCLEOTIDE SEQUENCE [LARGE SCALE GENOMIC DNA]</scope>
    <source>
        <strain evidence="2 3">MS2379</strain>
    </source>
</reference>
<dbReference type="EMBL" id="VIJZ01000008">
    <property type="protein sequence ID" value="TQR97318.1"/>
    <property type="molecule type" value="Genomic_DNA"/>
</dbReference>
<evidence type="ECO:0000256" key="1">
    <source>
        <dbReference type="SAM" id="Coils"/>
    </source>
</evidence>
<proteinExistence type="predicted"/>
<name>A0ABY3B0V5_9BACL</name>
<comment type="caution">
    <text evidence="2">The sequence shown here is derived from an EMBL/GenBank/DDBJ whole genome shotgun (WGS) entry which is preliminary data.</text>
</comment>
<dbReference type="Pfam" id="PF16510">
    <property type="entry name" value="P22_portal"/>
    <property type="match status" value="1"/>
</dbReference>
<sequence length="703" mass="79988">MASVLEKAKDKFAGIFGTDESKKQSNEPINTPQQQKLVAMVQRDFEEFKSTRQSIEKHWRQEQQFYMGDHWKGLRPESALRPNSKDNIIGSQVESIVGKLTGWSPYPDFEAQEEGDEQKAADLNDYMPYELRQIKFQQKYIRAVRRMVIHGPLIFKTVYDPTVEGGRGMNRWTGQNDIIPVDLGTFFPDPRVKDFINLQDMGAIIVKSRKTLEYFKERWQGQGKKVTSDDDTDDIEIFNHESTNSEGFNRDYGASYGTGIEKSSTAGLIEYWYRGLPKMISSDDKEIFNEQAETKLMDGKDPSESLAKANGDMEGIHCIYISADGVFLEHKAYVYDHGKYPFTARTLYPDERNVWGKGFVRDMISPQIMLNKFAEIAVETMAKQGNGGMMYEEGAITSKQVNTWKEMRSQPGAMLPVATGGIARVKELEGINVPSTVFNMLEYYKEMLQKLPGQFDSANGQASSNVTSGEQAKSLMAAASTRLNTVTDTIEEALQDVFEQYIELMAQFYTTERVARVTGRSVSVSRDSLVSQVPSQYDTGNTAIDPMTNEEVPDIRDVTEEYVPTFDILVNISSDKPHDREYWIQMAFNMLQMQDPVTQLPMIDGEAVRYTIQNGRMEPMDVIKRRVQEESGLQQQIQQMQEQFGQLQQQNQQMQQQLGELTSQKQMQEQQDREFNQQVQQQKLDIEASKVAGGLMNQIGGGV</sequence>
<keyword evidence="3" id="KW-1185">Reference proteome</keyword>
<gene>
    <name evidence="2" type="ORF">FKV70_18985</name>
</gene>
<dbReference type="Proteomes" id="UP000319219">
    <property type="component" value="Unassembled WGS sequence"/>
</dbReference>
<evidence type="ECO:0000313" key="3">
    <source>
        <dbReference type="Proteomes" id="UP000319219"/>
    </source>
</evidence>
<evidence type="ECO:0000313" key="2">
    <source>
        <dbReference type="EMBL" id="TQR97318.1"/>
    </source>
</evidence>
<feature type="coiled-coil region" evidence="1">
    <location>
        <begin position="623"/>
        <end position="671"/>
    </location>
</feature>